<comment type="similarity">
    <text evidence="1 2">Belongs to the Dps family.</text>
</comment>
<dbReference type="RefSeq" id="WP_356711228.1">
    <property type="nucleotide sequence ID" value="NZ_JBEXIP010000024.1"/>
</dbReference>
<feature type="domain" description="Ferritin/DPS" evidence="4">
    <location>
        <begin position="30"/>
        <end position="163"/>
    </location>
</feature>
<evidence type="ECO:0000256" key="2">
    <source>
        <dbReference type="RuleBase" id="RU003875"/>
    </source>
</evidence>
<sequence length="216" mass="23104">MSPVDSTPRYTVPGLTPKDGGRVIGLLMLRLHALNDLALTLKHIHWNVVGPHFIAVHEMLDPQATAVREMADATSERIATLGGEPQGTPGALVAERTWTDYSIGRADAIAHLGALDLVYTGIIEDHRRVASEAGSADPVTEDLVIEQLRSLEKFQWFVRAHLESNSGTLTTAAATTERKAAALAPARKGAAKKTTGSRADGSQRTGKKTTGAKRAR</sequence>
<evidence type="ECO:0000256" key="1">
    <source>
        <dbReference type="ARBA" id="ARBA00009497"/>
    </source>
</evidence>
<feature type="compositionally biased region" description="Basic residues" evidence="3">
    <location>
        <begin position="205"/>
        <end position="216"/>
    </location>
</feature>
<keyword evidence="6" id="KW-1185">Reference proteome</keyword>
<dbReference type="SUPFAM" id="SSF47240">
    <property type="entry name" value="Ferritin-like"/>
    <property type="match status" value="1"/>
</dbReference>
<evidence type="ECO:0000256" key="3">
    <source>
        <dbReference type="SAM" id="MobiDB-lite"/>
    </source>
</evidence>
<dbReference type="Proteomes" id="UP001550044">
    <property type="component" value="Unassembled WGS sequence"/>
</dbReference>
<dbReference type="PROSITE" id="PS00818">
    <property type="entry name" value="DPS_1"/>
    <property type="match status" value="1"/>
</dbReference>
<dbReference type="CDD" id="cd01043">
    <property type="entry name" value="DPS"/>
    <property type="match status" value="1"/>
</dbReference>
<protein>
    <submittedName>
        <fullName evidence="5">DNA starvation/stationary phase protection protein</fullName>
    </submittedName>
</protein>
<accession>A0ABV2UEE8</accession>
<name>A0ABV2UEE8_9ACTN</name>
<dbReference type="PANTHER" id="PTHR42932:SF3">
    <property type="entry name" value="DNA PROTECTION DURING STARVATION PROTEIN"/>
    <property type="match status" value="1"/>
</dbReference>
<dbReference type="InterPro" id="IPR012347">
    <property type="entry name" value="Ferritin-like"/>
</dbReference>
<dbReference type="InterPro" id="IPR008331">
    <property type="entry name" value="Ferritin_DPS_dom"/>
</dbReference>
<evidence type="ECO:0000259" key="4">
    <source>
        <dbReference type="Pfam" id="PF00210"/>
    </source>
</evidence>
<dbReference type="InterPro" id="IPR009078">
    <property type="entry name" value="Ferritin-like_SF"/>
</dbReference>
<organism evidence="5 6">
    <name type="scientific">Streptomyces sp. 900116325</name>
    <dbReference type="NCBI Taxonomy" id="3154295"/>
    <lineage>
        <taxon>Bacteria</taxon>
        <taxon>Bacillati</taxon>
        <taxon>Actinomycetota</taxon>
        <taxon>Actinomycetes</taxon>
        <taxon>Kitasatosporales</taxon>
        <taxon>Streptomycetaceae</taxon>
        <taxon>Streptomyces</taxon>
    </lineage>
</organism>
<evidence type="ECO:0000313" key="6">
    <source>
        <dbReference type="Proteomes" id="UP001550044"/>
    </source>
</evidence>
<evidence type="ECO:0000313" key="5">
    <source>
        <dbReference type="EMBL" id="MET8436217.1"/>
    </source>
</evidence>
<dbReference type="PRINTS" id="PR01346">
    <property type="entry name" value="HELNAPAPROT"/>
</dbReference>
<comment type="caution">
    <text evidence="5">The sequence shown here is derived from an EMBL/GenBank/DDBJ whole genome shotgun (WGS) entry which is preliminary data.</text>
</comment>
<dbReference type="Gene3D" id="1.20.1260.10">
    <property type="match status" value="1"/>
</dbReference>
<dbReference type="PANTHER" id="PTHR42932">
    <property type="entry name" value="GENERAL STRESS PROTEIN 20U"/>
    <property type="match status" value="1"/>
</dbReference>
<dbReference type="EMBL" id="JBEXIP010000024">
    <property type="protein sequence ID" value="MET8436217.1"/>
    <property type="molecule type" value="Genomic_DNA"/>
</dbReference>
<proteinExistence type="inferred from homology"/>
<dbReference type="InterPro" id="IPR023188">
    <property type="entry name" value="DPS_DNA-bd_CS"/>
</dbReference>
<reference evidence="5 6" key="1">
    <citation type="submission" date="2024-06" db="EMBL/GenBank/DDBJ databases">
        <title>The Natural Products Discovery Center: Release of the First 8490 Sequenced Strains for Exploring Actinobacteria Biosynthetic Diversity.</title>
        <authorList>
            <person name="Kalkreuter E."/>
            <person name="Kautsar S.A."/>
            <person name="Yang D."/>
            <person name="Bader C.D."/>
            <person name="Teijaro C.N."/>
            <person name="Fluegel L."/>
            <person name="Davis C.M."/>
            <person name="Simpson J.R."/>
            <person name="Lauterbach L."/>
            <person name="Steele A.D."/>
            <person name="Gui C."/>
            <person name="Meng S."/>
            <person name="Li G."/>
            <person name="Viehrig K."/>
            <person name="Ye F."/>
            <person name="Su P."/>
            <person name="Kiefer A.F."/>
            <person name="Nichols A."/>
            <person name="Cepeda A.J."/>
            <person name="Yan W."/>
            <person name="Fan B."/>
            <person name="Jiang Y."/>
            <person name="Adhikari A."/>
            <person name="Zheng C.-J."/>
            <person name="Schuster L."/>
            <person name="Cowan T.M."/>
            <person name="Smanski M.J."/>
            <person name="Chevrette M.G."/>
            <person name="De Carvalho L.P.S."/>
            <person name="Shen B."/>
        </authorList>
    </citation>
    <scope>NUCLEOTIDE SEQUENCE [LARGE SCALE GENOMIC DNA]</scope>
    <source>
        <strain evidence="5 6">NPDC005137</strain>
    </source>
</reference>
<dbReference type="InterPro" id="IPR002177">
    <property type="entry name" value="DPS_DNA-bd"/>
</dbReference>
<feature type="region of interest" description="Disordered" evidence="3">
    <location>
        <begin position="176"/>
        <end position="216"/>
    </location>
</feature>
<feature type="compositionally biased region" description="Low complexity" evidence="3">
    <location>
        <begin position="176"/>
        <end position="188"/>
    </location>
</feature>
<feature type="compositionally biased region" description="Polar residues" evidence="3">
    <location>
        <begin position="194"/>
        <end position="204"/>
    </location>
</feature>
<gene>
    <name evidence="5" type="ORF">ABZV61_26235</name>
</gene>
<dbReference type="Pfam" id="PF00210">
    <property type="entry name" value="Ferritin"/>
    <property type="match status" value="1"/>
</dbReference>